<dbReference type="Gene3D" id="3.90.79.10">
    <property type="entry name" value="Nucleoside Triphosphate Pyrophosphohydrolase"/>
    <property type="match status" value="1"/>
</dbReference>
<dbReference type="GO" id="GO:0019177">
    <property type="term" value="F:dihydroneopterin triphosphate pyrophosphohydrolase activity"/>
    <property type="evidence" value="ECO:0000318"/>
    <property type="project" value="GO_Central"/>
</dbReference>
<name>Q81CQ5_BACCR</name>
<dbReference type="SMR" id="Q81CQ5"/>
<comment type="similarity">
    <text evidence="1 3">Belongs to the Nudix hydrolase family.</text>
</comment>
<dbReference type="HOGENOM" id="CLU_037162_30_0_9"/>
<dbReference type="InterPro" id="IPR020476">
    <property type="entry name" value="Nudix_hydrolase"/>
</dbReference>
<dbReference type="AlphaFoldDB" id="Q81CQ5"/>
<reference evidence="5 6" key="1">
    <citation type="journal article" date="2003" name="Nature">
        <title>Genome sequence of Bacillus cereus and comparative analysis with Bacillus anthracis.</title>
        <authorList>
            <person name="Ivanova N."/>
            <person name="Sorokin A."/>
            <person name="Anderson I."/>
            <person name="Galleron N."/>
            <person name="Candelon B."/>
            <person name="Kapatral V."/>
            <person name="Bhattacharyya A."/>
            <person name="Reznik G."/>
            <person name="Mikhailova N."/>
            <person name="Lapidus A."/>
            <person name="Chu L."/>
            <person name="Mazur M."/>
            <person name="Goltsman E."/>
            <person name="Larsen N."/>
            <person name="D'Souza M."/>
            <person name="Walunas T."/>
            <person name="Grechkin Y."/>
            <person name="Pusch G."/>
            <person name="Haselkorn R."/>
            <person name="Fonstein M."/>
            <person name="Ehrlich S.D."/>
            <person name="Overbeek R."/>
            <person name="Kyrpides N."/>
        </authorList>
    </citation>
    <scope>NUCLEOTIDE SEQUENCE [LARGE SCALE GENOMIC DNA]</scope>
    <source>
        <strain evidence="6">ATCC 14579 / DSM 31 / CCUG 7414 / JCM 2152 / NBRC 15305 / NCIMB 9373 / NCTC 2599 / NRRL B-3711</strain>
    </source>
</reference>
<dbReference type="PANTHER" id="PTHR43736:SF1">
    <property type="entry name" value="DIHYDRONEOPTERIN TRIPHOSPHATE DIPHOSPHATASE"/>
    <property type="match status" value="1"/>
</dbReference>
<dbReference type="SUPFAM" id="SSF55811">
    <property type="entry name" value="Nudix"/>
    <property type="match status" value="1"/>
</dbReference>
<dbReference type="PANTHER" id="PTHR43736">
    <property type="entry name" value="ADP-RIBOSE PYROPHOSPHATASE"/>
    <property type="match status" value="1"/>
</dbReference>
<dbReference type="PRINTS" id="PR00502">
    <property type="entry name" value="NUDIXFAMILY"/>
</dbReference>
<protein>
    <submittedName>
        <fullName evidence="5">Phosphohydrolase (MutT/nudix family protein)</fullName>
    </submittedName>
</protein>
<dbReference type="InterPro" id="IPR020084">
    <property type="entry name" value="NUDIX_hydrolase_CS"/>
</dbReference>
<accession>Q81CQ5</accession>
<evidence type="ECO:0000313" key="6">
    <source>
        <dbReference type="Proteomes" id="UP000001417"/>
    </source>
</evidence>
<feature type="domain" description="Nudix hydrolase" evidence="4">
    <location>
        <begin position="2"/>
        <end position="131"/>
    </location>
</feature>
<dbReference type="InterPro" id="IPR015797">
    <property type="entry name" value="NUDIX_hydrolase-like_dom_sf"/>
</dbReference>
<evidence type="ECO:0000313" key="5">
    <source>
        <dbReference type="EMBL" id="AAP09648.1"/>
    </source>
</evidence>
<evidence type="ECO:0000256" key="3">
    <source>
        <dbReference type="RuleBase" id="RU003476"/>
    </source>
</evidence>
<sequence length="185" mass="21444">MKKVNVTYAILYDKTNEKILMVKNKGENGSYYTLPGGAVKLGETLEEAVIREVKEETGLHINVKGIYSISEAFFEERDHHAIFFNFLGEIIGGETYISRPKEIEEITWMELHIAAPYLRIPEHLLDLLQKKETVPYFFNRNQFVSLNLHKNIISCKAGKTWSLSLITNNSLKHFQKSTKQYQQNF</sequence>
<dbReference type="GO" id="GO:0046656">
    <property type="term" value="P:folic acid biosynthetic process"/>
    <property type="evidence" value="ECO:0000318"/>
    <property type="project" value="GO_Central"/>
</dbReference>
<dbReference type="CDD" id="cd02883">
    <property type="entry name" value="NUDIX_Hydrolase"/>
    <property type="match status" value="1"/>
</dbReference>
<evidence type="ECO:0000256" key="2">
    <source>
        <dbReference type="ARBA" id="ARBA00022801"/>
    </source>
</evidence>
<proteinExistence type="inferred from homology"/>
<keyword evidence="2 3" id="KW-0378">Hydrolase</keyword>
<dbReference type="Proteomes" id="UP000001417">
    <property type="component" value="Chromosome"/>
</dbReference>
<organism evidence="5 6">
    <name type="scientific">Bacillus cereus (strain ATCC 14579 / DSM 31 / CCUG 7414 / JCM 2152 / NBRC 15305 / NCIMB 9373 / NCTC 2599 / NRRL B-3711)</name>
    <dbReference type="NCBI Taxonomy" id="226900"/>
    <lineage>
        <taxon>Bacteria</taxon>
        <taxon>Bacillati</taxon>
        <taxon>Bacillota</taxon>
        <taxon>Bacilli</taxon>
        <taxon>Bacillales</taxon>
        <taxon>Bacillaceae</taxon>
        <taxon>Bacillus</taxon>
        <taxon>Bacillus cereus group</taxon>
    </lineage>
</organism>
<dbReference type="PROSITE" id="PS00893">
    <property type="entry name" value="NUDIX_BOX"/>
    <property type="match status" value="1"/>
</dbReference>
<dbReference type="Pfam" id="PF00293">
    <property type="entry name" value="NUDIX"/>
    <property type="match status" value="1"/>
</dbReference>
<gene>
    <name evidence="5" type="ordered locus">BC_2692</name>
</gene>
<dbReference type="GO" id="GO:0008828">
    <property type="term" value="F:dATP diphosphatase activity"/>
    <property type="evidence" value="ECO:0000318"/>
    <property type="project" value="GO_Central"/>
</dbReference>
<keyword evidence="6" id="KW-1185">Reference proteome</keyword>
<dbReference type="PATRIC" id="fig|226900.8.peg.2745"/>
<dbReference type="InterPro" id="IPR000086">
    <property type="entry name" value="NUDIX_hydrolase_dom"/>
</dbReference>
<evidence type="ECO:0000259" key="4">
    <source>
        <dbReference type="PROSITE" id="PS51462"/>
    </source>
</evidence>
<dbReference type="PROSITE" id="PS51462">
    <property type="entry name" value="NUDIX"/>
    <property type="match status" value="1"/>
</dbReference>
<dbReference type="EMBL" id="AE016877">
    <property type="protein sequence ID" value="AAP09648.1"/>
    <property type="molecule type" value="Genomic_DNA"/>
</dbReference>
<dbReference type="KEGG" id="bce:BC2692"/>
<evidence type="ECO:0000256" key="1">
    <source>
        <dbReference type="ARBA" id="ARBA00005582"/>
    </source>
</evidence>
<dbReference type="GO" id="GO:0046654">
    <property type="term" value="P:tetrahydrofolate biosynthetic process"/>
    <property type="evidence" value="ECO:0000318"/>
    <property type="project" value="GO_Central"/>
</dbReference>